<evidence type="ECO:0000313" key="2">
    <source>
        <dbReference type="EMBL" id="KAG0325225.1"/>
    </source>
</evidence>
<feature type="compositionally biased region" description="Basic and acidic residues" evidence="1">
    <location>
        <begin position="280"/>
        <end position="293"/>
    </location>
</feature>
<evidence type="ECO:0000313" key="3">
    <source>
        <dbReference type="Proteomes" id="UP000738325"/>
    </source>
</evidence>
<dbReference type="EMBL" id="JAAAIP010000121">
    <property type="protein sequence ID" value="KAG0325225.1"/>
    <property type="molecule type" value="Genomic_DNA"/>
</dbReference>
<reference evidence="2" key="1">
    <citation type="journal article" date="2020" name="Fungal Divers.">
        <title>Resolving the Mortierellaceae phylogeny through synthesis of multi-gene phylogenetics and phylogenomics.</title>
        <authorList>
            <person name="Vandepol N."/>
            <person name="Liber J."/>
            <person name="Desiro A."/>
            <person name="Na H."/>
            <person name="Kennedy M."/>
            <person name="Barry K."/>
            <person name="Grigoriev I.V."/>
            <person name="Miller A.N."/>
            <person name="O'Donnell K."/>
            <person name="Stajich J.E."/>
            <person name="Bonito G."/>
        </authorList>
    </citation>
    <scope>NUCLEOTIDE SEQUENCE</scope>
    <source>
        <strain evidence="2">REB-010B</strain>
    </source>
</reference>
<keyword evidence="3" id="KW-1185">Reference proteome</keyword>
<comment type="caution">
    <text evidence="2">The sequence shown here is derived from an EMBL/GenBank/DDBJ whole genome shotgun (WGS) entry which is preliminary data.</text>
</comment>
<feature type="region of interest" description="Disordered" evidence="1">
    <location>
        <begin position="247"/>
        <end position="293"/>
    </location>
</feature>
<accession>A0A9P6RTD2</accession>
<dbReference type="Proteomes" id="UP000738325">
    <property type="component" value="Unassembled WGS sequence"/>
</dbReference>
<protein>
    <submittedName>
        <fullName evidence="2">Uncharacterized protein</fullName>
    </submittedName>
</protein>
<dbReference type="AlphaFoldDB" id="A0A9P6RTD2"/>
<organism evidence="2 3">
    <name type="scientific">Dissophora globulifera</name>
    <dbReference type="NCBI Taxonomy" id="979702"/>
    <lineage>
        <taxon>Eukaryota</taxon>
        <taxon>Fungi</taxon>
        <taxon>Fungi incertae sedis</taxon>
        <taxon>Mucoromycota</taxon>
        <taxon>Mortierellomycotina</taxon>
        <taxon>Mortierellomycetes</taxon>
        <taxon>Mortierellales</taxon>
        <taxon>Mortierellaceae</taxon>
        <taxon>Dissophora</taxon>
    </lineage>
</organism>
<name>A0A9P6RTD2_9FUNG</name>
<evidence type="ECO:0000256" key="1">
    <source>
        <dbReference type="SAM" id="MobiDB-lite"/>
    </source>
</evidence>
<proteinExistence type="predicted"/>
<sequence>MPKKKRAVRCNPSIVDQVSVHITLQRHIDTLQCERNTLRTQFATTPNVCAIFTSVETPPFLEHNHDFLLHQLWFQAGYSVQKYRALLLAEESVRTQRVYDLCRALVNLTPCIDQQLSLSELTQRPSEKRANKGTARPCSLSREKISDIRHIPSTAACPFVKGEGEGKGQGQGQGLASLFMVRVQTMTAGDAIRIRYKELHRLKDEAIADATRGIHPWRGVVERLLWREPTVLPVIFSLDKTVTRRDADEGASICSDDGDSGYGDGVDKDSTNVATTQGDGGRDVGEEMQDTDRAEETAEKALDDVSAAAESTYYRRLFYGTQREQKGMAWIEASKWHKEYLYLSSLREQRPAGLTTEQAERYEKLRAGRPYLVREGPTSTEANIGIGGTLLVACLTGYVAHQAVCMIVRALVW</sequence>
<gene>
    <name evidence="2" type="ORF">BGZ99_000940</name>
</gene>
<dbReference type="OrthoDB" id="10626710at2759"/>